<proteinExistence type="predicted"/>
<evidence type="ECO:0000313" key="2">
    <source>
        <dbReference type="Proteomes" id="UP000683360"/>
    </source>
</evidence>
<dbReference type="EMBL" id="CAJPWZ010001099">
    <property type="protein sequence ID" value="CAG2208024.1"/>
    <property type="molecule type" value="Genomic_DNA"/>
</dbReference>
<comment type="caution">
    <text evidence="1">The sequence shown here is derived from an EMBL/GenBank/DDBJ whole genome shotgun (WGS) entry which is preliminary data.</text>
</comment>
<dbReference type="Proteomes" id="UP000683360">
    <property type="component" value="Unassembled WGS sequence"/>
</dbReference>
<dbReference type="OrthoDB" id="10479464at2759"/>
<keyword evidence="2" id="KW-1185">Reference proteome</keyword>
<accession>A0A8S3RHA7</accession>
<dbReference type="EC" id="2.7.11.1" evidence="1"/>
<protein>
    <submittedName>
        <fullName evidence="1">LRRK2</fullName>
        <ecNumber evidence="1">2.7.11.1</ecNumber>
    </submittedName>
</protein>
<gene>
    <name evidence="1" type="ORF">MEDL_22253</name>
</gene>
<dbReference type="GO" id="GO:0004674">
    <property type="term" value="F:protein serine/threonine kinase activity"/>
    <property type="evidence" value="ECO:0007669"/>
    <property type="project" value="UniProtKB-EC"/>
</dbReference>
<dbReference type="AlphaFoldDB" id="A0A8S3RHA7"/>
<reference evidence="1" key="1">
    <citation type="submission" date="2021-03" db="EMBL/GenBank/DDBJ databases">
        <authorList>
            <person name="Bekaert M."/>
        </authorList>
    </citation>
    <scope>NUCLEOTIDE SEQUENCE</scope>
</reference>
<keyword evidence="1" id="KW-0808">Transferase</keyword>
<evidence type="ECO:0000313" key="1">
    <source>
        <dbReference type="EMBL" id="CAG2208024.1"/>
    </source>
</evidence>
<organism evidence="1 2">
    <name type="scientific">Mytilus edulis</name>
    <name type="common">Blue mussel</name>
    <dbReference type="NCBI Taxonomy" id="6550"/>
    <lineage>
        <taxon>Eukaryota</taxon>
        <taxon>Metazoa</taxon>
        <taxon>Spiralia</taxon>
        <taxon>Lophotrochozoa</taxon>
        <taxon>Mollusca</taxon>
        <taxon>Bivalvia</taxon>
        <taxon>Autobranchia</taxon>
        <taxon>Pteriomorphia</taxon>
        <taxon>Mytilida</taxon>
        <taxon>Mytiloidea</taxon>
        <taxon>Mytilidae</taxon>
        <taxon>Mytilinae</taxon>
        <taxon>Mytilus</taxon>
    </lineage>
</organism>
<name>A0A8S3RHA7_MYTED</name>
<sequence>MKLQQSKVNMCLKDVEISLQNVFGALDSGSKYEFQHVLKPDLKDLSKCLCYEKDRMIFSSVTEALLQQVKIENNDIVVEKQHNGIKVYDMALMKNGKVLLSMKSSKLNIWDFEGKLGLFQSFKSFDTYGICVGKENEIFEWPFIFECCKRT</sequence>